<organism evidence="2 3">
    <name type="scientific">Basidiobolus ranarum</name>
    <dbReference type="NCBI Taxonomy" id="34480"/>
    <lineage>
        <taxon>Eukaryota</taxon>
        <taxon>Fungi</taxon>
        <taxon>Fungi incertae sedis</taxon>
        <taxon>Zoopagomycota</taxon>
        <taxon>Entomophthoromycotina</taxon>
        <taxon>Basidiobolomycetes</taxon>
        <taxon>Basidiobolales</taxon>
        <taxon>Basidiobolaceae</taxon>
        <taxon>Basidiobolus</taxon>
    </lineage>
</organism>
<feature type="region of interest" description="Disordered" evidence="1">
    <location>
        <begin position="52"/>
        <end position="98"/>
    </location>
</feature>
<evidence type="ECO:0000313" key="2">
    <source>
        <dbReference type="EMBL" id="KAK9710219.1"/>
    </source>
</evidence>
<evidence type="ECO:0000313" key="3">
    <source>
        <dbReference type="Proteomes" id="UP001479436"/>
    </source>
</evidence>
<keyword evidence="3" id="KW-1185">Reference proteome</keyword>
<proteinExistence type="predicted"/>
<gene>
    <name evidence="2" type="ORF">K7432_008569</name>
</gene>
<accession>A0ABR2VYC5</accession>
<feature type="compositionally biased region" description="Low complexity" evidence="1">
    <location>
        <begin position="70"/>
        <end position="92"/>
    </location>
</feature>
<dbReference type="EMBL" id="JASJQH010007358">
    <property type="protein sequence ID" value="KAK9710219.1"/>
    <property type="molecule type" value="Genomic_DNA"/>
</dbReference>
<protein>
    <submittedName>
        <fullName evidence="2">Uncharacterized protein</fullName>
    </submittedName>
</protein>
<sequence>MSTTCGATDAPCNCKQSRLLMDCLGFCKDDPVLSSFGNAQQGETQRWCNTAASATPGVASPTPSTSGGVAPTAGTTSTNPTAPAGTSTTPTNKPNSAGKVTLASGLVALTGLVALLI</sequence>
<evidence type="ECO:0000256" key="1">
    <source>
        <dbReference type="SAM" id="MobiDB-lite"/>
    </source>
</evidence>
<dbReference type="Proteomes" id="UP001479436">
    <property type="component" value="Unassembled WGS sequence"/>
</dbReference>
<reference evidence="2 3" key="1">
    <citation type="submission" date="2023-04" db="EMBL/GenBank/DDBJ databases">
        <title>Genome of Basidiobolus ranarum AG-B5.</title>
        <authorList>
            <person name="Stajich J.E."/>
            <person name="Carter-House D."/>
            <person name="Gryganskyi A."/>
        </authorList>
    </citation>
    <scope>NUCLEOTIDE SEQUENCE [LARGE SCALE GENOMIC DNA]</scope>
    <source>
        <strain evidence="2 3">AG-B5</strain>
    </source>
</reference>
<comment type="caution">
    <text evidence="2">The sequence shown here is derived from an EMBL/GenBank/DDBJ whole genome shotgun (WGS) entry which is preliminary data.</text>
</comment>
<name>A0ABR2VYC5_9FUNG</name>